<dbReference type="PANTHER" id="PTHR43525:SF1">
    <property type="entry name" value="PROTEIN MALY"/>
    <property type="match status" value="1"/>
</dbReference>
<dbReference type="InterPro" id="IPR051798">
    <property type="entry name" value="Class-II_PLP-Dep_Aminotrans"/>
</dbReference>
<evidence type="ECO:0000256" key="4">
    <source>
        <dbReference type="ARBA" id="ARBA00023239"/>
    </source>
</evidence>
<dbReference type="EMBL" id="DWWJ01000031">
    <property type="protein sequence ID" value="HJC40263.1"/>
    <property type="molecule type" value="Genomic_DNA"/>
</dbReference>
<feature type="domain" description="Aminotransferase class I/classII large" evidence="6">
    <location>
        <begin position="34"/>
        <end position="379"/>
    </location>
</feature>
<evidence type="ECO:0000313" key="7">
    <source>
        <dbReference type="EMBL" id="HJC40263.1"/>
    </source>
</evidence>
<comment type="similarity">
    <text evidence="5">Belongs to the class-II pyridoxal-phosphate-dependent aminotransferase family. MalY/PatB cystathionine beta-lyase subfamily.</text>
</comment>
<dbReference type="InterPro" id="IPR015421">
    <property type="entry name" value="PyrdxlP-dep_Trfase_major"/>
</dbReference>
<evidence type="ECO:0000259" key="6">
    <source>
        <dbReference type="Pfam" id="PF00155"/>
    </source>
</evidence>
<dbReference type="InterPro" id="IPR027619">
    <property type="entry name" value="C-S_lyase_PatB-like"/>
</dbReference>
<dbReference type="GO" id="GO:0047804">
    <property type="term" value="F:cysteine-S-conjugate beta-lyase activity"/>
    <property type="evidence" value="ECO:0007669"/>
    <property type="project" value="UniProtKB-EC"/>
</dbReference>
<dbReference type="Gene3D" id="3.40.640.10">
    <property type="entry name" value="Type I PLP-dependent aspartate aminotransferase-like (Major domain)"/>
    <property type="match status" value="1"/>
</dbReference>
<evidence type="ECO:0000256" key="2">
    <source>
        <dbReference type="ARBA" id="ARBA00012224"/>
    </source>
</evidence>
<dbReference type="InterPro" id="IPR015422">
    <property type="entry name" value="PyrdxlP-dep_Trfase_small"/>
</dbReference>
<comment type="cofactor">
    <cofactor evidence="1">
        <name>pyridoxal 5'-phosphate</name>
        <dbReference type="ChEBI" id="CHEBI:597326"/>
    </cofactor>
</comment>
<evidence type="ECO:0000256" key="5">
    <source>
        <dbReference type="ARBA" id="ARBA00037974"/>
    </source>
</evidence>
<name>A0A9D2P0N6_9FIRM</name>
<dbReference type="SUPFAM" id="SSF53383">
    <property type="entry name" value="PLP-dependent transferases"/>
    <property type="match status" value="1"/>
</dbReference>
<keyword evidence="7" id="KW-0032">Aminotransferase</keyword>
<evidence type="ECO:0000256" key="3">
    <source>
        <dbReference type="ARBA" id="ARBA00022898"/>
    </source>
</evidence>
<organism evidence="7 8">
    <name type="scientific">Candidatus Intestinimonas pullistercoris</name>
    <dbReference type="NCBI Taxonomy" id="2838623"/>
    <lineage>
        <taxon>Bacteria</taxon>
        <taxon>Bacillati</taxon>
        <taxon>Bacillota</taxon>
        <taxon>Clostridia</taxon>
        <taxon>Eubacteriales</taxon>
        <taxon>Intestinimonas</taxon>
    </lineage>
</organism>
<dbReference type="NCBIfam" id="TIGR04350">
    <property type="entry name" value="C_S_lyase_PatB"/>
    <property type="match status" value="1"/>
</dbReference>
<dbReference type="GO" id="GO:0030170">
    <property type="term" value="F:pyridoxal phosphate binding"/>
    <property type="evidence" value="ECO:0007669"/>
    <property type="project" value="InterPro"/>
</dbReference>
<evidence type="ECO:0000256" key="1">
    <source>
        <dbReference type="ARBA" id="ARBA00001933"/>
    </source>
</evidence>
<dbReference type="AlphaFoldDB" id="A0A9D2P0N6"/>
<dbReference type="PANTHER" id="PTHR43525">
    <property type="entry name" value="PROTEIN MALY"/>
    <property type="match status" value="1"/>
</dbReference>
<dbReference type="InterPro" id="IPR004839">
    <property type="entry name" value="Aminotransferase_I/II_large"/>
</dbReference>
<dbReference type="InterPro" id="IPR015424">
    <property type="entry name" value="PyrdxlP-dep_Trfase"/>
</dbReference>
<keyword evidence="7" id="KW-0808">Transferase</keyword>
<protein>
    <recommendedName>
        <fullName evidence="2">cysteine-S-conjugate beta-lyase</fullName>
        <ecNumber evidence="2">4.4.1.13</ecNumber>
    </recommendedName>
</protein>
<proteinExistence type="inferred from homology"/>
<keyword evidence="4" id="KW-0456">Lyase</keyword>
<reference evidence="7" key="1">
    <citation type="journal article" date="2021" name="PeerJ">
        <title>Extensive microbial diversity within the chicken gut microbiome revealed by metagenomics and culture.</title>
        <authorList>
            <person name="Gilroy R."/>
            <person name="Ravi A."/>
            <person name="Getino M."/>
            <person name="Pursley I."/>
            <person name="Horton D.L."/>
            <person name="Alikhan N.F."/>
            <person name="Baker D."/>
            <person name="Gharbi K."/>
            <person name="Hall N."/>
            <person name="Watson M."/>
            <person name="Adriaenssens E.M."/>
            <person name="Foster-Nyarko E."/>
            <person name="Jarju S."/>
            <person name="Secka A."/>
            <person name="Antonio M."/>
            <person name="Oren A."/>
            <person name="Chaudhuri R.R."/>
            <person name="La Ragione R."/>
            <person name="Hildebrand F."/>
            <person name="Pallen M.J."/>
        </authorList>
    </citation>
    <scope>NUCLEOTIDE SEQUENCE</scope>
    <source>
        <strain evidence="7">CHK186-1790</strain>
    </source>
</reference>
<evidence type="ECO:0000313" key="8">
    <source>
        <dbReference type="Proteomes" id="UP000823882"/>
    </source>
</evidence>
<accession>A0A9D2P0N6</accession>
<comment type="caution">
    <text evidence="7">The sequence shown here is derived from an EMBL/GenBank/DDBJ whole genome shotgun (WGS) entry which is preliminary data.</text>
</comment>
<dbReference type="CDD" id="cd00609">
    <property type="entry name" value="AAT_like"/>
    <property type="match status" value="1"/>
</dbReference>
<gene>
    <name evidence="7" type="ORF">H9701_01745</name>
</gene>
<dbReference type="EC" id="4.4.1.13" evidence="2"/>
<keyword evidence="3" id="KW-0663">Pyridoxal phosphate</keyword>
<reference evidence="7" key="2">
    <citation type="submission" date="2021-04" db="EMBL/GenBank/DDBJ databases">
        <authorList>
            <person name="Gilroy R."/>
        </authorList>
    </citation>
    <scope>NUCLEOTIDE SEQUENCE</scope>
    <source>
        <strain evidence="7">CHK186-1790</strain>
    </source>
</reference>
<sequence>MQYDFDTELQRRGTNSVKWDLAGPEELPMWVADMDFPAAPEIAEAIRRRAEHPVWGYTTLPDAWYEAVLGWWKTRHGFEMEREWLLFANGAVPAISSVVRRLTQPGEGVLIQSPVYNHFFISIEDNGRRAVESLLQYENGTYRVDFADLEAKLADPQTTLMILCNPHNPTGMIWDRETLARVGALCEKHRVLVLSDEIHCDLTVPGRSYVPFASVSEACARNSITCVAPSKAFNLAGLQTSAVVIPDPALRNRVRQGLANDGIGDPSVFAVEGAVAAFTRGGPWLDALRDYLEENRQRAAHWLEEELPQLRAVPAQATYLLWLDCGAVTHDSGDLSRFLRREAGLWLSSGSEYRGNGGTFLRMNLACPRSRLEEGLRRLKQGITAYQAARSGR</sequence>
<dbReference type="Pfam" id="PF00155">
    <property type="entry name" value="Aminotran_1_2"/>
    <property type="match status" value="1"/>
</dbReference>
<dbReference type="GO" id="GO:0008483">
    <property type="term" value="F:transaminase activity"/>
    <property type="evidence" value="ECO:0007669"/>
    <property type="project" value="UniProtKB-KW"/>
</dbReference>
<dbReference type="Gene3D" id="3.90.1150.10">
    <property type="entry name" value="Aspartate Aminotransferase, domain 1"/>
    <property type="match status" value="1"/>
</dbReference>
<dbReference type="Proteomes" id="UP000823882">
    <property type="component" value="Unassembled WGS sequence"/>
</dbReference>